<reference evidence="2" key="1">
    <citation type="submission" date="2013-02" db="EMBL/GenBank/DDBJ databases">
        <authorList>
            <person name="Hughes D."/>
        </authorList>
    </citation>
    <scope>NUCLEOTIDE SEQUENCE</scope>
    <source>
        <strain>Durham</strain>
        <strain evidence="2">NC isolate 2 -- Noor lab</strain>
    </source>
</reference>
<dbReference type="Proteomes" id="UP000015102">
    <property type="component" value="Unassembled WGS sequence"/>
</dbReference>
<organism evidence="1 2">
    <name type="scientific">Megaselia scalaris</name>
    <name type="common">Humpbacked fly</name>
    <name type="synonym">Phora scalaris</name>
    <dbReference type="NCBI Taxonomy" id="36166"/>
    <lineage>
        <taxon>Eukaryota</taxon>
        <taxon>Metazoa</taxon>
        <taxon>Ecdysozoa</taxon>
        <taxon>Arthropoda</taxon>
        <taxon>Hexapoda</taxon>
        <taxon>Insecta</taxon>
        <taxon>Pterygota</taxon>
        <taxon>Neoptera</taxon>
        <taxon>Endopterygota</taxon>
        <taxon>Diptera</taxon>
        <taxon>Brachycera</taxon>
        <taxon>Muscomorpha</taxon>
        <taxon>Platypezoidea</taxon>
        <taxon>Phoridae</taxon>
        <taxon>Megaseliini</taxon>
        <taxon>Megaselia</taxon>
    </lineage>
</organism>
<evidence type="ECO:0000313" key="1">
    <source>
        <dbReference type="EnsemblMetazoa" id="MESCA000397-PA"/>
    </source>
</evidence>
<dbReference type="EMBL" id="CAQQ02153614">
    <property type="status" value="NOT_ANNOTATED_CDS"/>
    <property type="molecule type" value="Genomic_DNA"/>
</dbReference>
<accession>T1GAY0</accession>
<sequence>MIANRNCGSVSEDSLHMTSMPTAFSKIWLYLFSLIVDAECWKVGRSHDHFQEDVEIAAL</sequence>
<proteinExistence type="predicted"/>
<name>T1GAY0_MEGSC</name>
<dbReference type="EMBL" id="CAQQ02153613">
    <property type="status" value="NOT_ANNOTATED_CDS"/>
    <property type="molecule type" value="Genomic_DNA"/>
</dbReference>
<reference evidence="1" key="2">
    <citation type="submission" date="2015-06" db="UniProtKB">
        <authorList>
            <consortium name="EnsemblMetazoa"/>
        </authorList>
    </citation>
    <scope>IDENTIFICATION</scope>
</reference>
<dbReference type="EnsemblMetazoa" id="MESCA000397-RA">
    <property type="protein sequence ID" value="MESCA000397-PA"/>
    <property type="gene ID" value="MESCA000397"/>
</dbReference>
<dbReference type="AlphaFoldDB" id="T1GAY0"/>
<keyword evidence="2" id="KW-1185">Reference proteome</keyword>
<protein>
    <submittedName>
        <fullName evidence="1">Uncharacterized protein</fullName>
    </submittedName>
</protein>
<evidence type="ECO:0000313" key="2">
    <source>
        <dbReference type="Proteomes" id="UP000015102"/>
    </source>
</evidence>
<dbReference type="HOGENOM" id="CLU_2963442_0_0_1"/>